<evidence type="ECO:0000256" key="3">
    <source>
        <dbReference type="ARBA" id="ARBA00022475"/>
    </source>
</evidence>
<dbReference type="Gene3D" id="1.10.3720.10">
    <property type="entry name" value="MetI-like"/>
    <property type="match status" value="1"/>
</dbReference>
<feature type="transmembrane region" description="Helical" evidence="7">
    <location>
        <begin position="137"/>
        <end position="158"/>
    </location>
</feature>
<sequence length="313" mass="34480">MATVVSAGAPQKQHGEKHQDDGAKRTSDAPRVLRVFRATPFTYATLIVVSAILSTPLVFGVSIALSSDQTVSTNAFTIFPSEFRWENFTRVFGSDLPMGRFLVNSLIISVGSVIGQMVSSGLVGYAFARLRAPGKNVMFLVVIATMMIPTQITMIPQFILFKDLGWVNTYLPLIVPNFFSNAFNVFLVRQFVSRLPSELDEAAMVDGLGFFGIYRRIMLPMLWPVLIAIGIFTLTYNWGDFMGPLIYLNDESKMPLALGVQYITTTGVAGQPPPWNLVMVGSILLTLPMIAVYYLGQRYLYEMDISGGSAGVK</sequence>
<protein>
    <submittedName>
        <fullName evidence="10">Carbohydrate ABC transporter permease</fullName>
    </submittedName>
</protein>
<dbReference type="InterPro" id="IPR035906">
    <property type="entry name" value="MetI-like_sf"/>
</dbReference>
<feature type="region of interest" description="Disordered" evidence="8">
    <location>
        <begin position="1"/>
        <end position="26"/>
    </location>
</feature>
<keyword evidence="11" id="KW-1185">Reference proteome</keyword>
<dbReference type="AlphaFoldDB" id="A0A5N8XIU1"/>
<feature type="transmembrane region" description="Helical" evidence="7">
    <location>
        <begin position="41"/>
        <end position="65"/>
    </location>
</feature>
<feature type="transmembrane region" description="Helical" evidence="7">
    <location>
        <begin position="101"/>
        <end position="125"/>
    </location>
</feature>
<dbReference type="Proteomes" id="UP000400924">
    <property type="component" value="Unassembled WGS sequence"/>
</dbReference>
<evidence type="ECO:0000256" key="4">
    <source>
        <dbReference type="ARBA" id="ARBA00022692"/>
    </source>
</evidence>
<gene>
    <name evidence="10" type="ORF">FNH08_19000</name>
</gene>
<comment type="similarity">
    <text evidence="7">Belongs to the binding-protein-dependent transport system permease family.</text>
</comment>
<feature type="transmembrane region" description="Helical" evidence="7">
    <location>
        <begin position="221"/>
        <end position="239"/>
    </location>
</feature>
<evidence type="ECO:0000313" key="11">
    <source>
        <dbReference type="Proteomes" id="UP000400924"/>
    </source>
</evidence>
<keyword evidence="4 7" id="KW-0812">Transmembrane</keyword>
<comment type="caution">
    <text evidence="10">The sequence shown here is derived from an EMBL/GenBank/DDBJ whole genome shotgun (WGS) entry which is preliminary data.</text>
</comment>
<dbReference type="OrthoDB" id="61122at2"/>
<keyword evidence="5 7" id="KW-1133">Transmembrane helix</keyword>
<evidence type="ECO:0000256" key="2">
    <source>
        <dbReference type="ARBA" id="ARBA00022448"/>
    </source>
</evidence>
<keyword evidence="6 7" id="KW-0472">Membrane</keyword>
<accession>A0A5N8XIU1</accession>
<evidence type="ECO:0000256" key="8">
    <source>
        <dbReference type="SAM" id="MobiDB-lite"/>
    </source>
</evidence>
<dbReference type="CDD" id="cd06261">
    <property type="entry name" value="TM_PBP2"/>
    <property type="match status" value="1"/>
</dbReference>
<dbReference type="PANTHER" id="PTHR43744">
    <property type="entry name" value="ABC TRANSPORTER PERMEASE PROTEIN MG189-RELATED-RELATED"/>
    <property type="match status" value="1"/>
</dbReference>
<evidence type="ECO:0000256" key="6">
    <source>
        <dbReference type="ARBA" id="ARBA00023136"/>
    </source>
</evidence>
<evidence type="ECO:0000256" key="1">
    <source>
        <dbReference type="ARBA" id="ARBA00004651"/>
    </source>
</evidence>
<comment type="subcellular location">
    <subcellularLocation>
        <location evidence="1 7">Cell membrane</location>
        <topology evidence="1 7">Multi-pass membrane protein</topology>
    </subcellularLocation>
</comment>
<dbReference type="PROSITE" id="PS50928">
    <property type="entry name" value="ABC_TM1"/>
    <property type="match status" value="1"/>
</dbReference>
<evidence type="ECO:0000256" key="7">
    <source>
        <dbReference type="RuleBase" id="RU363032"/>
    </source>
</evidence>
<evidence type="ECO:0000259" key="9">
    <source>
        <dbReference type="PROSITE" id="PS50928"/>
    </source>
</evidence>
<evidence type="ECO:0000256" key="5">
    <source>
        <dbReference type="ARBA" id="ARBA00022989"/>
    </source>
</evidence>
<dbReference type="Pfam" id="PF00528">
    <property type="entry name" value="BPD_transp_1"/>
    <property type="match status" value="1"/>
</dbReference>
<feature type="transmembrane region" description="Helical" evidence="7">
    <location>
        <begin position="170"/>
        <end position="188"/>
    </location>
</feature>
<dbReference type="PANTHER" id="PTHR43744:SF6">
    <property type="entry name" value="ABC TRANSPORTER PERMEASE PROTEIN YESQ-RELATED"/>
    <property type="match status" value="1"/>
</dbReference>
<dbReference type="InterPro" id="IPR000515">
    <property type="entry name" value="MetI-like"/>
</dbReference>
<keyword evidence="2 7" id="KW-0813">Transport</keyword>
<dbReference type="RefSeq" id="WP_152772684.1">
    <property type="nucleotide sequence ID" value="NZ_VJZC01000123.1"/>
</dbReference>
<feature type="compositionally biased region" description="Basic and acidic residues" evidence="8">
    <location>
        <begin position="13"/>
        <end position="26"/>
    </location>
</feature>
<reference evidence="10 11" key="1">
    <citation type="submission" date="2019-07" db="EMBL/GenBank/DDBJ databases">
        <title>New species of Amycolatopsis and Streptomyces.</title>
        <authorList>
            <person name="Duangmal K."/>
            <person name="Teo W.F.A."/>
            <person name="Lipun K."/>
        </authorList>
    </citation>
    <scope>NUCLEOTIDE SEQUENCE [LARGE SCALE GENOMIC DNA]</scope>
    <source>
        <strain evidence="10 11">NBRC 106415</strain>
    </source>
</reference>
<dbReference type="SUPFAM" id="SSF161098">
    <property type="entry name" value="MetI-like"/>
    <property type="match status" value="1"/>
</dbReference>
<evidence type="ECO:0000313" key="10">
    <source>
        <dbReference type="EMBL" id="MPY59174.1"/>
    </source>
</evidence>
<dbReference type="GO" id="GO:0055085">
    <property type="term" value="P:transmembrane transport"/>
    <property type="evidence" value="ECO:0007669"/>
    <property type="project" value="InterPro"/>
</dbReference>
<dbReference type="GO" id="GO:0005886">
    <property type="term" value="C:plasma membrane"/>
    <property type="evidence" value="ECO:0007669"/>
    <property type="project" value="UniProtKB-SubCell"/>
</dbReference>
<feature type="domain" description="ABC transmembrane type-1" evidence="9">
    <location>
        <begin position="102"/>
        <end position="296"/>
    </location>
</feature>
<keyword evidence="3" id="KW-1003">Cell membrane</keyword>
<organism evidence="10 11">
    <name type="scientific">Streptomyces spongiae</name>
    <dbReference type="NCBI Taxonomy" id="565072"/>
    <lineage>
        <taxon>Bacteria</taxon>
        <taxon>Bacillati</taxon>
        <taxon>Actinomycetota</taxon>
        <taxon>Actinomycetes</taxon>
        <taxon>Kitasatosporales</taxon>
        <taxon>Streptomycetaceae</taxon>
        <taxon>Streptomyces</taxon>
    </lineage>
</organism>
<dbReference type="EMBL" id="VJZC01000123">
    <property type="protein sequence ID" value="MPY59174.1"/>
    <property type="molecule type" value="Genomic_DNA"/>
</dbReference>
<feature type="transmembrane region" description="Helical" evidence="7">
    <location>
        <begin position="275"/>
        <end position="296"/>
    </location>
</feature>
<proteinExistence type="inferred from homology"/>
<name>A0A5N8XIU1_9ACTN</name>